<organism evidence="9 10">
    <name type="scientific">Leyella stercorea CAG:629</name>
    <dbReference type="NCBI Taxonomy" id="1263103"/>
    <lineage>
        <taxon>Bacteria</taxon>
        <taxon>Pseudomonadati</taxon>
        <taxon>Bacteroidota</taxon>
        <taxon>Bacteroidia</taxon>
        <taxon>Bacteroidales</taxon>
        <taxon>Prevotellaceae</taxon>
        <taxon>Leyella</taxon>
    </lineage>
</organism>
<keyword evidence="5" id="KW-1133">Transmembrane helix</keyword>
<dbReference type="RefSeq" id="WP_022430109.1">
    <property type="nucleotide sequence ID" value="NZ_FR899228.1"/>
</dbReference>
<evidence type="ECO:0000256" key="8">
    <source>
        <dbReference type="SAM" id="MobiDB-lite"/>
    </source>
</evidence>
<dbReference type="InterPro" id="IPR003400">
    <property type="entry name" value="ExbD"/>
</dbReference>
<dbReference type="Pfam" id="PF02472">
    <property type="entry name" value="ExbD"/>
    <property type="match status" value="1"/>
</dbReference>
<evidence type="ECO:0000256" key="6">
    <source>
        <dbReference type="ARBA" id="ARBA00023136"/>
    </source>
</evidence>
<feature type="compositionally biased region" description="Polar residues" evidence="8">
    <location>
        <begin position="164"/>
        <end position="177"/>
    </location>
</feature>
<dbReference type="GO" id="GO:0005886">
    <property type="term" value="C:plasma membrane"/>
    <property type="evidence" value="ECO:0007669"/>
    <property type="project" value="UniProtKB-SubCell"/>
</dbReference>
<evidence type="ECO:0000256" key="4">
    <source>
        <dbReference type="ARBA" id="ARBA00022692"/>
    </source>
</evidence>
<evidence type="ECO:0000256" key="7">
    <source>
        <dbReference type="RuleBase" id="RU003879"/>
    </source>
</evidence>
<keyword evidence="7" id="KW-0653">Protein transport</keyword>
<dbReference type="GO" id="GO:0022857">
    <property type="term" value="F:transmembrane transporter activity"/>
    <property type="evidence" value="ECO:0007669"/>
    <property type="project" value="InterPro"/>
</dbReference>
<comment type="caution">
    <text evidence="9">The sequence shown here is derived from an EMBL/GenBank/DDBJ whole genome shotgun (WGS) entry which is preliminary data.</text>
</comment>
<accession>R7GYA9</accession>
<name>R7GYA9_9BACT</name>
<feature type="region of interest" description="Disordered" evidence="8">
    <location>
        <begin position="159"/>
        <end position="186"/>
    </location>
</feature>
<comment type="subcellular location">
    <subcellularLocation>
        <location evidence="1">Cell membrane</location>
        <topology evidence="1">Single-pass membrane protein</topology>
    </subcellularLocation>
    <subcellularLocation>
        <location evidence="7">Cell membrane</location>
        <topology evidence="7">Single-pass type II membrane protein</topology>
    </subcellularLocation>
</comment>
<reference evidence="9" key="1">
    <citation type="submission" date="2012-11" db="EMBL/GenBank/DDBJ databases">
        <title>Dependencies among metagenomic species, viruses, plasmids and units of genetic variation.</title>
        <authorList>
            <person name="Nielsen H.B."/>
            <person name="Almeida M."/>
            <person name="Juncker A.S."/>
            <person name="Rasmussen S."/>
            <person name="Li J."/>
            <person name="Sunagawa S."/>
            <person name="Plichta D."/>
            <person name="Gautier L."/>
            <person name="Le Chatelier E."/>
            <person name="Peletier E."/>
            <person name="Bonde I."/>
            <person name="Nielsen T."/>
            <person name="Manichanh C."/>
            <person name="Arumugam M."/>
            <person name="Batto J."/>
            <person name="Santos M.B.Q.D."/>
            <person name="Blom N."/>
            <person name="Borruel N."/>
            <person name="Burgdorf K.S."/>
            <person name="Boumezbeur F."/>
            <person name="Casellas F."/>
            <person name="Dore J."/>
            <person name="Guarner F."/>
            <person name="Hansen T."/>
            <person name="Hildebrand F."/>
            <person name="Kaas R.S."/>
            <person name="Kennedy S."/>
            <person name="Kristiansen K."/>
            <person name="Kultima J.R."/>
            <person name="Leonard P."/>
            <person name="Levenez F."/>
            <person name="Lund O."/>
            <person name="Moumen B."/>
            <person name="Le Paslier D."/>
            <person name="Pons N."/>
            <person name="Pedersen O."/>
            <person name="Prifti E."/>
            <person name="Qin J."/>
            <person name="Raes J."/>
            <person name="Tap J."/>
            <person name="Tims S."/>
            <person name="Ussery D.W."/>
            <person name="Yamada T."/>
            <person name="MetaHit consortium"/>
            <person name="Renault P."/>
            <person name="Sicheritz-Ponten T."/>
            <person name="Bork P."/>
            <person name="Wang J."/>
            <person name="Brunak S."/>
            <person name="Ehrlich S.D."/>
        </authorList>
    </citation>
    <scope>NUCLEOTIDE SEQUENCE [LARGE SCALE GENOMIC DNA]</scope>
</reference>
<keyword evidence="4 7" id="KW-0812">Transmembrane</keyword>
<dbReference type="PANTHER" id="PTHR30558">
    <property type="entry name" value="EXBD MEMBRANE COMPONENT OF PMF-DRIVEN MACROMOLECULE IMPORT SYSTEM"/>
    <property type="match status" value="1"/>
</dbReference>
<keyword evidence="6" id="KW-0472">Membrane</keyword>
<sequence>MLIKRRKHSVPSLNTTSTADISFMLLTFFLVTSSMDVDRGLVRQLPPLDKEEQTDRTKDVAKENTLAFRITAQNKVMLNDEPIAATDVRRRIADFVRLRGAQHLIIVDADPASDYNTYFNLENEIVAAYAEVRNVEAKRRFHRDYASCTEEERKKVRDIYPQHLSETYNTAEPTSQADTKKGGTAE</sequence>
<gene>
    <name evidence="9" type="ORF">BN741_00874</name>
</gene>
<evidence type="ECO:0000313" key="10">
    <source>
        <dbReference type="Proteomes" id="UP000018072"/>
    </source>
</evidence>
<dbReference type="PANTHER" id="PTHR30558:SF3">
    <property type="entry name" value="BIOPOLYMER TRANSPORT PROTEIN EXBD-RELATED"/>
    <property type="match status" value="1"/>
</dbReference>
<keyword evidence="3" id="KW-1003">Cell membrane</keyword>
<keyword evidence="7" id="KW-0813">Transport</keyword>
<dbReference type="AlphaFoldDB" id="R7GYA9"/>
<evidence type="ECO:0000256" key="5">
    <source>
        <dbReference type="ARBA" id="ARBA00022989"/>
    </source>
</evidence>
<dbReference type="GO" id="GO:0015031">
    <property type="term" value="P:protein transport"/>
    <property type="evidence" value="ECO:0007669"/>
    <property type="project" value="UniProtKB-KW"/>
</dbReference>
<evidence type="ECO:0000313" key="9">
    <source>
        <dbReference type="EMBL" id="CDE30922.1"/>
    </source>
</evidence>
<evidence type="ECO:0000256" key="2">
    <source>
        <dbReference type="ARBA" id="ARBA00005811"/>
    </source>
</evidence>
<dbReference type="STRING" id="1263103.BN741_00874"/>
<proteinExistence type="inferred from homology"/>
<evidence type="ECO:0000256" key="1">
    <source>
        <dbReference type="ARBA" id="ARBA00004162"/>
    </source>
</evidence>
<comment type="similarity">
    <text evidence="2 7">Belongs to the ExbD/TolR family.</text>
</comment>
<evidence type="ECO:0000256" key="3">
    <source>
        <dbReference type="ARBA" id="ARBA00022475"/>
    </source>
</evidence>
<dbReference type="EMBL" id="CBIT010000064">
    <property type="protein sequence ID" value="CDE30922.1"/>
    <property type="molecule type" value="Genomic_DNA"/>
</dbReference>
<dbReference type="Proteomes" id="UP000018072">
    <property type="component" value="Unassembled WGS sequence"/>
</dbReference>
<protein>
    <submittedName>
        <fullName evidence="9">Uncharacterized protein</fullName>
    </submittedName>
</protein>